<protein>
    <submittedName>
        <fullName evidence="2">Cell wall protein, putative</fullName>
    </submittedName>
</protein>
<dbReference type="OMA" id="FTNSIFQ"/>
<name>Q22BV1_TETTS</name>
<dbReference type="AlphaFoldDB" id="Q22BV1"/>
<dbReference type="OrthoDB" id="313191at2759"/>
<dbReference type="InParanoid" id="Q22BV1"/>
<dbReference type="KEGG" id="tet:TTHERM_01084160"/>
<dbReference type="GeneID" id="7842193"/>
<keyword evidence="3" id="KW-1185">Reference proteome</keyword>
<reference evidence="3" key="1">
    <citation type="journal article" date="2006" name="PLoS Biol.">
        <title>Macronuclear genome sequence of the ciliate Tetrahymena thermophila, a model eukaryote.</title>
        <authorList>
            <person name="Eisen J.A."/>
            <person name="Coyne R.S."/>
            <person name="Wu M."/>
            <person name="Wu D."/>
            <person name="Thiagarajan M."/>
            <person name="Wortman J.R."/>
            <person name="Badger J.H."/>
            <person name="Ren Q."/>
            <person name="Amedeo P."/>
            <person name="Jones K.M."/>
            <person name="Tallon L.J."/>
            <person name="Delcher A.L."/>
            <person name="Salzberg S.L."/>
            <person name="Silva J.C."/>
            <person name="Haas B.J."/>
            <person name="Majoros W.H."/>
            <person name="Farzad M."/>
            <person name="Carlton J.M."/>
            <person name="Smith R.K. Jr."/>
            <person name="Garg J."/>
            <person name="Pearlman R.E."/>
            <person name="Karrer K.M."/>
            <person name="Sun L."/>
            <person name="Manning G."/>
            <person name="Elde N.C."/>
            <person name="Turkewitz A.P."/>
            <person name="Asai D.J."/>
            <person name="Wilkes D.E."/>
            <person name="Wang Y."/>
            <person name="Cai H."/>
            <person name="Collins K."/>
            <person name="Stewart B.A."/>
            <person name="Lee S.R."/>
            <person name="Wilamowska K."/>
            <person name="Weinberg Z."/>
            <person name="Ruzzo W.L."/>
            <person name="Wloga D."/>
            <person name="Gaertig J."/>
            <person name="Frankel J."/>
            <person name="Tsao C.-C."/>
            <person name="Gorovsky M.A."/>
            <person name="Keeling P.J."/>
            <person name="Waller R.F."/>
            <person name="Patron N.J."/>
            <person name="Cherry J.M."/>
            <person name="Stover N.A."/>
            <person name="Krieger C.J."/>
            <person name="del Toro C."/>
            <person name="Ryder H.F."/>
            <person name="Williamson S.C."/>
            <person name="Barbeau R.A."/>
            <person name="Hamilton E.P."/>
            <person name="Orias E."/>
        </authorList>
    </citation>
    <scope>NUCLEOTIDE SEQUENCE [LARGE SCALE GENOMIC DNA]</scope>
    <source>
        <strain evidence="3">SB210</strain>
    </source>
</reference>
<evidence type="ECO:0000313" key="3">
    <source>
        <dbReference type="Proteomes" id="UP000009168"/>
    </source>
</evidence>
<dbReference type="EMBL" id="GG662531">
    <property type="protein sequence ID" value="EAR82749.2"/>
    <property type="molecule type" value="Genomic_DNA"/>
</dbReference>
<accession>Q22BV1</accession>
<proteinExistence type="predicted"/>
<keyword evidence="1" id="KW-0175">Coiled coil</keyword>
<gene>
    <name evidence="2" type="ORF">TTHERM_01084160</name>
</gene>
<evidence type="ECO:0000256" key="1">
    <source>
        <dbReference type="SAM" id="Coils"/>
    </source>
</evidence>
<organism evidence="2 3">
    <name type="scientific">Tetrahymena thermophila (strain SB210)</name>
    <dbReference type="NCBI Taxonomy" id="312017"/>
    <lineage>
        <taxon>Eukaryota</taxon>
        <taxon>Sar</taxon>
        <taxon>Alveolata</taxon>
        <taxon>Ciliophora</taxon>
        <taxon>Intramacronucleata</taxon>
        <taxon>Oligohymenophorea</taxon>
        <taxon>Hymenostomatida</taxon>
        <taxon>Tetrahymenina</taxon>
        <taxon>Tetrahymenidae</taxon>
        <taxon>Tetrahymena</taxon>
    </lineage>
</organism>
<dbReference type="HOGENOM" id="CLU_1063404_0_0_1"/>
<evidence type="ECO:0000313" key="2">
    <source>
        <dbReference type="EMBL" id="EAR82749.2"/>
    </source>
</evidence>
<dbReference type="Proteomes" id="UP000009168">
    <property type="component" value="Unassembled WGS sequence"/>
</dbReference>
<dbReference type="RefSeq" id="XP_001030412.2">
    <property type="nucleotide sequence ID" value="XM_001030412.3"/>
</dbReference>
<dbReference type="eggNOG" id="ENOG502SW5C">
    <property type="taxonomic scope" value="Eukaryota"/>
</dbReference>
<sequence length="323" mass="37437">MHNRIDNEGKNSNSEDTFLSTEEVDALVENYRLTIENMTLEGEQLKPKIEEGKQKLASLEQHKSLLDKDMNEYKHKIETYQPKVQEILEIQKGYYQKNAKINQIFKKYKIGHHDQKINTNANFEKAIKSEPLIELEEKKSNNSNQDFTQDHDFQFVQNLVKSGDSKLSQQDKDNLNAALQMFIAESEQQVQNEAKLEKLFSDTLNKREEVLKKESKLLVIQYCIHCKQRFSPLCNEEGSCIYHQGNLKFYSCRTCGGDEYYNCCGKCLKCSKGCGKGKHAAKEKVYKNELTPQSKPKSVSLNNISNNDFYQITFESLQFIPKK</sequence>
<feature type="coiled-coil region" evidence="1">
    <location>
        <begin position="49"/>
        <end position="76"/>
    </location>
</feature>